<feature type="region of interest" description="Disordered" evidence="1">
    <location>
        <begin position="387"/>
        <end position="413"/>
    </location>
</feature>
<feature type="compositionally biased region" description="Basic and acidic residues" evidence="1">
    <location>
        <begin position="166"/>
        <end position="180"/>
    </location>
</feature>
<feature type="region of interest" description="Disordered" evidence="1">
    <location>
        <begin position="784"/>
        <end position="822"/>
    </location>
</feature>
<feature type="compositionally biased region" description="Polar residues" evidence="1">
    <location>
        <begin position="686"/>
        <end position="699"/>
    </location>
</feature>
<protein>
    <submittedName>
        <fullName evidence="2">Uncharacterized protein</fullName>
    </submittedName>
</protein>
<feature type="compositionally biased region" description="Polar residues" evidence="1">
    <location>
        <begin position="181"/>
        <end position="209"/>
    </location>
</feature>
<evidence type="ECO:0000313" key="3">
    <source>
        <dbReference type="Proteomes" id="UP001176941"/>
    </source>
</evidence>
<feature type="region of interest" description="Disordered" evidence="1">
    <location>
        <begin position="686"/>
        <end position="709"/>
    </location>
</feature>
<accession>A0ABN8Z0I0</accession>
<organism evidence="2 3">
    <name type="scientific">Rangifer tarandus platyrhynchus</name>
    <name type="common">Svalbard reindeer</name>
    <dbReference type="NCBI Taxonomy" id="3082113"/>
    <lineage>
        <taxon>Eukaryota</taxon>
        <taxon>Metazoa</taxon>
        <taxon>Chordata</taxon>
        <taxon>Craniata</taxon>
        <taxon>Vertebrata</taxon>
        <taxon>Euteleostomi</taxon>
        <taxon>Mammalia</taxon>
        <taxon>Eutheria</taxon>
        <taxon>Laurasiatheria</taxon>
        <taxon>Artiodactyla</taxon>
        <taxon>Ruminantia</taxon>
        <taxon>Pecora</taxon>
        <taxon>Cervidae</taxon>
        <taxon>Odocoileinae</taxon>
        <taxon>Rangifer</taxon>
    </lineage>
</organism>
<feature type="region of interest" description="Disordered" evidence="1">
    <location>
        <begin position="459"/>
        <end position="500"/>
    </location>
</feature>
<dbReference type="Proteomes" id="UP001176941">
    <property type="component" value="Chromosome 26"/>
</dbReference>
<feature type="compositionally biased region" description="Polar residues" evidence="1">
    <location>
        <begin position="38"/>
        <end position="54"/>
    </location>
</feature>
<sequence>MNVPNAAKQADGCAGFGVCTTSCGLGVSHPPGRLAATQRGTTAESSPLISQANTPEKGHFTPTAKGKVNVTMMQKSQETDQVSPGAALSFRIHSVWATVQEGTKWFWASPLSGSNRLRTQGGQEGHQTHGARAQPNDPILLLGRELESCGSRLYLLEQPTSGKPAPTREVHQPEPRKATHDTGTTFWRGESTASSSLPKSPAQRVTSNKKGGCLSPEVSRLFLQQREMTGEQSRPTSWLDWNSLQGRRVQSANCWAVLRMAFNPCAFREHAEASTDITSPLPRGRLILPGAAVCDIAAALAMTHHFPGSHPEVLPPAHPAKADLGPTLPCVMIRGQPWASREEFLKKRWRPSPDAGFPTPGWGQASTRVDRSRVLFSERQEKVSGPWYKPSLREVRPGHEPTSPDPAWGRRPPTNAETCCWGALCPAPGCHHKDPKQGPSPELAGGDKAKRFSQVLDLPSNLDTSFSEPAPPLEERVATASTRATHGVHPPVSSPWSHASEQLWRSAPGLPHEGTASSFSDGQRTRGLQALPTWPEQRACGPPRTPSPPACQDSDHVHWGEGGSRGQRSHSQHTEGPRPHGRACTRTARGAELDLRQDWRPGKPVVAGPPTPPPKRKAGWPAVTPQGAQGVQSHSRAEPLGTSKARSRGSYRWGPSPSPEDGGRCPCLTRLDETDGLAAEYETVHMSTENHSSSPNPGRSQMRESQPVDDITERTEMFALKLSLKRQKQKRFNKLTVNTLETRAPPPEQSSWNPAPGPAALLYGTPSVPANSVGRERMRVTLEPWGVTERAQKASPRAPLRGNVTTSHPERQRERPHNCRPS</sequence>
<feature type="region of interest" description="Disordered" evidence="1">
    <location>
        <begin position="34"/>
        <end position="63"/>
    </location>
</feature>
<feature type="compositionally biased region" description="Basic and acidic residues" evidence="1">
    <location>
        <begin position="808"/>
        <end position="822"/>
    </location>
</feature>
<proteinExistence type="predicted"/>
<name>A0ABN8Z0I0_RANTA</name>
<reference evidence="2" key="1">
    <citation type="submission" date="2023-04" db="EMBL/GenBank/DDBJ databases">
        <authorList>
            <consortium name="ELIXIR-Norway"/>
        </authorList>
    </citation>
    <scope>NUCLEOTIDE SEQUENCE [LARGE SCALE GENOMIC DNA]</scope>
</reference>
<evidence type="ECO:0000256" key="1">
    <source>
        <dbReference type="SAM" id="MobiDB-lite"/>
    </source>
</evidence>
<gene>
    <name evidence="2" type="ORF">MRATA1EN1_LOCUS16304</name>
</gene>
<keyword evidence="3" id="KW-1185">Reference proteome</keyword>
<feature type="compositionally biased region" description="Basic and acidic residues" evidence="1">
    <location>
        <begin position="589"/>
        <end position="601"/>
    </location>
</feature>
<dbReference type="EMBL" id="OX459962">
    <property type="protein sequence ID" value="CAI9167342.1"/>
    <property type="molecule type" value="Genomic_DNA"/>
</dbReference>
<evidence type="ECO:0000313" key="2">
    <source>
        <dbReference type="EMBL" id="CAI9167342.1"/>
    </source>
</evidence>
<feature type="region of interest" description="Disordered" evidence="1">
    <location>
        <begin position="534"/>
        <end position="666"/>
    </location>
</feature>
<feature type="region of interest" description="Disordered" evidence="1">
    <location>
        <begin position="157"/>
        <end position="212"/>
    </location>
</feature>